<comment type="caution">
    <text evidence="4">The sequence shown here is derived from an EMBL/GenBank/DDBJ whole genome shotgun (WGS) entry which is preliminary data.</text>
</comment>
<dbReference type="SUPFAM" id="SSF47090">
    <property type="entry name" value="PGBD-like"/>
    <property type="match status" value="1"/>
</dbReference>
<evidence type="ECO:0000256" key="1">
    <source>
        <dbReference type="SAM" id="SignalP"/>
    </source>
</evidence>
<dbReference type="InterPro" id="IPR043426">
    <property type="entry name" value="MltB-like"/>
</dbReference>
<feature type="domain" description="Peptidoglycan binding-like" evidence="2">
    <location>
        <begin position="344"/>
        <end position="399"/>
    </location>
</feature>
<dbReference type="Pfam" id="PF01471">
    <property type="entry name" value="PG_binding_1"/>
    <property type="match status" value="1"/>
</dbReference>
<dbReference type="InterPro" id="IPR011970">
    <property type="entry name" value="MltB_2"/>
</dbReference>
<dbReference type="InterPro" id="IPR002477">
    <property type="entry name" value="Peptidoglycan-bd-like"/>
</dbReference>
<evidence type="ECO:0000259" key="3">
    <source>
        <dbReference type="Pfam" id="PF13406"/>
    </source>
</evidence>
<dbReference type="RefSeq" id="WP_132804928.1">
    <property type="nucleotide sequence ID" value="NZ_SMAK01000001.1"/>
</dbReference>
<gene>
    <name evidence="4" type="ORF">EDC22_101420</name>
</gene>
<proteinExistence type="predicted"/>
<keyword evidence="1" id="KW-0732">Signal</keyword>
<dbReference type="PANTHER" id="PTHR30163:SF8">
    <property type="entry name" value="LYTIC MUREIN TRANSGLYCOSYLASE"/>
    <property type="match status" value="1"/>
</dbReference>
<dbReference type="AlphaFoldDB" id="A0A4R3MIT5"/>
<protein>
    <submittedName>
        <fullName evidence="4">Lytic murein transglycosylase</fullName>
    </submittedName>
</protein>
<keyword evidence="5" id="KW-1185">Reference proteome</keyword>
<dbReference type="Gene3D" id="1.10.8.350">
    <property type="entry name" value="Bacterial muramidase"/>
    <property type="match status" value="1"/>
</dbReference>
<organism evidence="4 5">
    <name type="scientific">Tepidamorphus gemmatus</name>
    <dbReference type="NCBI Taxonomy" id="747076"/>
    <lineage>
        <taxon>Bacteria</taxon>
        <taxon>Pseudomonadati</taxon>
        <taxon>Pseudomonadota</taxon>
        <taxon>Alphaproteobacteria</taxon>
        <taxon>Hyphomicrobiales</taxon>
        <taxon>Tepidamorphaceae</taxon>
        <taxon>Tepidamorphus</taxon>
    </lineage>
</organism>
<accession>A0A4R3MIT5</accession>
<dbReference type="GO" id="GO:0008933">
    <property type="term" value="F:peptidoglycan lytic transglycosylase activity"/>
    <property type="evidence" value="ECO:0007669"/>
    <property type="project" value="TreeGrafter"/>
</dbReference>
<feature type="chain" id="PRO_5020724689" evidence="1">
    <location>
        <begin position="27"/>
        <end position="400"/>
    </location>
</feature>
<dbReference type="NCBIfam" id="TIGR02283">
    <property type="entry name" value="MltB_2"/>
    <property type="match status" value="1"/>
</dbReference>
<dbReference type="InterPro" id="IPR036366">
    <property type="entry name" value="PGBDSf"/>
</dbReference>
<evidence type="ECO:0000259" key="2">
    <source>
        <dbReference type="Pfam" id="PF01471"/>
    </source>
</evidence>
<feature type="domain" description="Transglycosylase SLT" evidence="3">
    <location>
        <begin position="34"/>
        <end position="325"/>
    </location>
</feature>
<evidence type="ECO:0000313" key="4">
    <source>
        <dbReference type="EMBL" id="TCT13552.1"/>
    </source>
</evidence>
<dbReference type="OrthoDB" id="9808544at2"/>
<dbReference type="PANTHER" id="PTHR30163">
    <property type="entry name" value="MEMBRANE-BOUND LYTIC MUREIN TRANSGLYCOSYLASE B"/>
    <property type="match status" value="1"/>
</dbReference>
<evidence type="ECO:0000313" key="5">
    <source>
        <dbReference type="Proteomes" id="UP000295678"/>
    </source>
</evidence>
<dbReference type="SUPFAM" id="SSF53955">
    <property type="entry name" value="Lysozyme-like"/>
    <property type="match status" value="1"/>
</dbReference>
<dbReference type="GO" id="GO:0009253">
    <property type="term" value="P:peptidoglycan catabolic process"/>
    <property type="evidence" value="ECO:0007669"/>
    <property type="project" value="TreeGrafter"/>
</dbReference>
<dbReference type="Gene3D" id="1.10.101.10">
    <property type="entry name" value="PGBD-like superfamily/PGBD"/>
    <property type="match status" value="1"/>
</dbReference>
<name>A0A4R3MIT5_9HYPH</name>
<feature type="signal peptide" evidence="1">
    <location>
        <begin position="1"/>
        <end position="26"/>
    </location>
</feature>
<dbReference type="EMBL" id="SMAK01000001">
    <property type="protein sequence ID" value="TCT13552.1"/>
    <property type="molecule type" value="Genomic_DNA"/>
</dbReference>
<dbReference type="InterPro" id="IPR023346">
    <property type="entry name" value="Lysozyme-like_dom_sf"/>
</dbReference>
<reference evidence="4 5" key="1">
    <citation type="submission" date="2019-03" db="EMBL/GenBank/DDBJ databases">
        <title>Genomic Encyclopedia of Type Strains, Phase IV (KMG-IV): sequencing the most valuable type-strain genomes for metagenomic binning, comparative biology and taxonomic classification.</title>
        <authorList>
            <person name="Goeker M."/>
        </authorList>
    </citation>
    <scope>NUCLEOTIDE SEQUENCE [LARGE SCALE GENOMIC DNA]</scope>
    <source>
        <strain evidence="4 5">DSM 19345</strain>
    </source>
</reference>
<dbReference type="InterPro" id="IPR036365">
    <property type="entry name" value="PGBD-like_sf"/>
</dbReference>
<dbReference type="Gene3D" id="1.10.530.10">
    <property type="match status" value="1"/>
</dbReference>
<dbReference type="InterPro" id="IPR031304">
    <property type="entry name" value="SLT_2"/>
</dbReference>
<dbReference type="Pfam" id="PF13406">
    <property type="entry name" value="SLT_2"/>
    <property type="match status" value="1"/>
</dbReference>
<dbReference type="Proteomes" id="UP000295678">
    <property type="component" value="Unassembled WGS sequence"/>
</dbReference>
<sequence length="400" mass="43453">MRGCNRLIAIAVVAVAMVAARGEARAASCHGGASFSQWLEGVKAEAMARGVSAATLQAAAPALRFDQSIVNRDRGQGVFSQNFLEFSDRMVNSYRLQHGARHLAERKAMFDRIEQQFGVPGPVVVAFWALETDFGANNGDFPTITALASLAYDCRRPQLFREQLIAALLIVERGDLTVGEMRGAWAGEIGQTQFMAKEYLDTAVDFDGDGKRNLIRSSADALASCAALLRAHGWRPGEPWLQEVRVPTALPWDQADIAIRHSRAEWARLGVTYADGSPLPADGLQASLLLPMGRNGPAFLAYPNFDVYLQWNQSLVYATTAAYLATRLAGAPKVARGNAPALSRNQIIDLQKLLAARGHDVGKVDGILGERTRAAVKTVQMQLGLPADSYPTPELIQRLR</sequence>